<dbReference type="CDD" id="cd01743">
    <property type="entry name" value="GATase1_Anthranilate_Synthase"/>
    <property type="match status" value="1"/>
</dbReference>
<keyword evidence="4" id="KW-1185">Reference proteome</keyword>
<name>A0A3A6QHH8_9VIBR</name>
<dbReference type="NCBIfam" id="NF005271">
    <property type="entry name" value="PRK06774.1"/>
    <property type="match status" value="1"/>
</dbReference>
<dbReference type="InterPro" id="IPR017926">
    <property type="entry name" value="GATASE"/>
</dbReference>
<dbReference type="PANTHER" id="PTHR43418:SF4">
    <property type="entry name" value="MULTIFUNCTIONAL TRYPTOPHAN BIOSYNTHESIS PROTEIN"/>
    <property type="match status" value="1"/>
</dbReference>
<dbReference type="EMBL" id="QVMU01000005">
    <property type="protein sequence ID" value="RJX72310.1"/>
    <property type="molecule type" value="Genomic_DNA"/>
</dbReference>
<dbReference type="OrthoDB" id="9786812at2"/>
<dbReference type="Proteomes" id="UP000273252">
    <property type="component" value="Unassembled WGS sequence"/>
</dbReference>
<dbReference type="PRINTS" id="PR00097">
    <property type="entry name" value="ANTSNTHASEII"/>
</dbReference>
<evidence type="ECO:0000313" key="3">
    <source>
        <dbReference type="EMBL" id="RJX72310.1"/>
    </source>
</evidence>
<accession>A0A3A6QHH8</accession>
<dbReference type="FunFam" id="3.40.50.880:FF:000003">
    <property type="entry name" value="Anthranilate synthase component II"/>
    <property type="match status" value="1"/>
</dbReference>
<reference evidence="3 4" key="1">
    <citation type="submission" date="2018-08" db="EMBL/GenBank/DDBJ databases">
        <title>Vibrio isolated from the Eastern China Marginal Seas.</title>
        <authorList>
            <person name="Li Y."/>
        </authorList>
    </citation>
    <scope>NUCLEOTIDE SEQUENCE [LARGE SCALE GENOMIC DNA]</scope>
    <source>
        <strain evidence="3 4">BEI233</strain>
    </source>
</reference>
<dbReference type="GO" id="GO:0046820">
    <property type="term" value="F:4-amino-4-deoxychorismate synthase activity"/>
    <property type="evidence" value="ECO:0007669"/>
    <property type="project" value="TreeGrafter"/>
</dbReference>
<dbReference type="InterPro" id="IPR006221">
    <property type="entry name" value="TrpG/PapA_dom"/>
</dbReference>
<dbReference type="Pfam" id="PF00117">
    <property type="entry name" value="GATase"/>
    <property type="match status" value="1"/>
</dbReference>
<dbReference type="GO" id="GO:0000162">
    <property type="term" value="P:L-tryptophan biosynthetic process"/>
    <property type="evidence" value="ECO:0007669"/>
    <property type="project" value="TreeGrafter"/>
</dbReference>
<organism evidence="3 4">
    <name type="scientific">Vibrio sinensis</name>
    <dbReference type="NCBI Taxonomy" id="2302434"/>
    <lineage>
        <taxon>Bacteria</taxon>
        <taxon>Pseudomonadati</taxon>
        <taxon>Pseudomonadota</taxon>
        <taxon>Gammaproteobacteria</taxon>
        <taxon>Vibrionales</taxon>
        <taxon>Vibrionaceae</taxon>
        <taxon>Vibrio</taxon>
    </lineage>
</organism>
<evidence type="ECO:0000313" key="4">
    <source>
        <dbReference type="Proteomes" id="UP000273252"/>
    </source>
</evidence>
<feature type="domain" description="Glutamine amidotransferase" evidence="2">
    <location>
        <begin position="3"/>
        <end position="191"/>
    </location>
</feature>
<proteinExistence type="predicted"/>
<dbReference type="GO" id="GO:0046654">
    <property type="term" value="P:tetrahydrofolate biosynthetic process"/>
    <property type="evidence" value="ECO:0007669"/>
    <property type="project" value="TreeGrafter"/>
</dbReference>
<dbReference type="GO" id="GO:0004049">
    <property type="term" value="F:anthranilate synthase activity"/>
    <property type="evidence" value="ECO:0007669"/>
    <property type="project" value="TreeGrafter"/>
</dbReference>
<dbReference type="AlphaFoldDB" id="A0A3A6QHH8"/>
<dbReference type="NCBIfam" id="NF006462">
    <property type="entry name" value="PRK08857.1"/>
    <property type="match status" value="1"/>
</dbReference>
<dbReference type="RefSeq" id="WP_120030373.1">
    <property type="nucleotide sequence ID" value="NZ_QVMU01000005.1"/>
</dbReference>
<keyword evidence="1" id="KW-0315">Glutamine amidotransferase</keyword>
<dbReference type="SUPFAM" id="SSF52317">
    <property type="entry name" value="Class I glutamine amidotransferase-like"/>
    <property type="match status" value="1"/>
</dbReference>
<gene>
    <name evidence="3" type="ORF">DZ860_07820</name>
</gene>
<dbReference type="GO" id="GO:0005829">
    <property type="term" value="C:cytosol"/>
    <property type="evidence" value="ECO:0007669"/>
    <property type="project" value="TreeGrafter"/>
</dbReference>
<evidence type="ECO:0000256" key="1">
    <source>
        <dbReference type="ARBA" id="ARBA00022962"/>
    </source>
</evidence>
<dbReference type="InterPro" id="IPR050472">
    <property type="entry name" value="Anth_synth/Amidotransfase"/>
</dbReference>
<comment type="caution">
    <text evidence="3">The sequence shown here is derived from an EMBL/GenBank/DDBJ whole genome shotgun (WGS) entry which is preliminary data.</text>
</comment>
<dbReference type="NCBIfam" id="TIGR00566">
    <property type="entry name" value="trpG_papA"/>
    <property type="match status" value="1"/>
</dbReference>
<dbReference type="PANTHER" id="PTHR43418">
    <property type="entry name" value="MULTIFUNCTIONAL TRYPTOPHAN BIOSYNTHESIS PROTEIN-RELATED"/>
    <property type="match status" value="1"/>
</dbReference>
<dbReference type="Gene3D" id="3.40.50.880">
    <property type="match status" value="1"/>
</dbReference>
<dbReference type="PROSITE" id="PS51273">
    <property type="entry name" value="GATASE_TYPE_1"/>
    <property type="match status" value="1"/>
</dbReference>
<protein>
    <submittedName>
        <fullName evidence="3">Aminodeoxychorismate/anthranilate synthase component II</fullName>
    </submittedName>
</protein>
<dbReference type="InterPro" id="IPR029062">
    <property type="entry name" value="Class_I_gatase-like"/>
</dbReference>
<evidence type="ECO:0000259" key="2">
    <source>
        <dbReference type="Pfam" id="PF00117"/>
    </source>
</evidence>
<dbReference type="PRINTS" id="PR00099">
    <property type="entry name" value="CPSGATASE"/>
</dbReference>
<dbReference type="PRINTS" id="PR00096">
    <property type="entry name" value="GATASE"/>
</dbReference>
<sequence>MLLIIDNYDSFTYNLYQYFCELGAEVQVIRNDHIDIAGIEALNPSHLVISPGPCTPNEAGISLAAIEYFAGKLPILGVCLGHQAIAQVFGSQVVRARQVMHGKTSSIRHTGKSVFKGVNNPLTVARYHSLVVKADTLPDCFELTAWTELADGSMDEIMGYQHKTLAIDAVQFHPESIKTEQGHQLLANFLLR</sequence>